<dbReference type="GO" id="GO:0012506">
    <property type="term" value="C:vesicle membrane"/>
    <property type="evidence" value="ECO:0007669"/>
    <property type="project" value="TreeGrafter"/>
</dbReference>
<dbReference type="Proteomes" id="UP000887565">
    <property type="component" value="Unplaced"/>
</dbReference>
<dbReference type="GO" id="GO:0001786">
    <property type="term" value="F:phosphatidylserine binding"/>
    <property type="evidence" value="ECO:0007669"/>
    <property type="project" value="TreeGrafter"/>
</dbReference>
<dbReference type="InterPro" id="IPR037104">
    <property type="entry name" value="Annexin_sf"/>
</dbReference>
<name>A0A915JZC7_ROMCU</name>
<dbReference type="PANTHER" id="PTHR10502:SF102">
    <property type="entry name" value="ANNEXIN B11"/>
    <property type="match status" value="1"/>
</dbReference>
<dbReference type="GO" id="GO:0005737">
    <property type="term" value="C:cytoplasm"/>
    <property type="evidence" value="ECO:0007669"/>
    <property type="project" value="TreeGrafter"/>
</dbReference>
<dbReference type="PRINTS" id="PR00196">
    <property type="entry name" value="ANNEXIN"/>
</dbReference>
<keyword evidence="2" id="KW-0677">Repeat</keyword>
<dbReference type="WBParaSite" id="nRc.2.0.1.t31330-RA">
    <property type="protein sequence ID" value="nRc.2.0.1.t31330-RA"/>
    <property type="gene ID" value="nRc.2.0.1.g31330"/>
</dbReference>
<dbReference type="GO" id="GO:0005544">
    <property type="term" value="F:calcium-dependent phospholipid binding"/>
    <property type="evidence" value="ECO:0007669"/>
    <property type="project" value="InterPro"/>
</dbReference>
<comment type="similarity">
    <text evidence="1">Belongs to the annexin family.</text>
</comment>
<dbReference type="SUPFAM" id="SSF47874">
    <property type="entry name" value="Annexin"/>
    <property type="match status" value="1"/>
</dbReference>
<dbReference type="FunFam" id="1.10.220.10:FF:000005">
    <property type="entry name" value="Annexin"/>
    <property type="match status" value="1"/>
</dbReference>
<organism evidence="4 5">
    <name type="scientific">Romanomermis culicivorax</name>
    <name type="common">Nematode worm</name>
    <dbReference type="NCBI Taxonomy" id="13658"/>
    <lineage>
        <taxon>Eukaryota</taxon>
        <taxon>Metazoa</taxon>
        <taxon>Ecdysozoa</taxon>
        <taxon>Nematoda</taxon>
        <taxon>Enoplea</taxon>
        <taxon>Dorylaimia</taxon>
        <taxon>Mermithida</taxon>
        <taxon>Mermithoidea</taxon>
        <taxon>Mermithidae</taxon>
        <taxon>Romanomermis</taxon>
    </lineage>
</organism>
<dbReference type="OMA" id="WGTEEDQ"/>
<dbReference type="GO" id="GO:0005886">
    <property type="term" value="C:plasma membrane"/>
    <property type="evidence" value="ECO:0007669"/>
    <property type="project" value="TreeGrafter"/>
</dbReference>
<evidence type="ECO:0000256" key="1">
    <source>
        <dbReference type="ARBA" id="ARBA00007831"/>
    </source>
</evidence>
<accession>A0A915JZC7</accession>
<dbReference type="Pfam" id="PF00191">
    <property type="entry name" value="Annexin"/>
    <property type="match status" value="3"/>
</dbReference>
<dbReference type="PROSITE" id="PS51897">
    <property type="entry name" value="ANNEXIN_2"/>
    <property type="match status" value="2"/>
</dbReference>
<dbReference type="GO" id="GO:0005634">
    <property type="term" value="C:nucleus"/>
    <property type="evidence" value="ECO:0007669"/>
    <property type="project" value="TreeGrafter"/>
</dbReference>
<evidence type="ECO:0000256" key="3">
    <source>
        <dbReference type="ARBA" id="ARBA00023216"/>
    </source>
</evidence>
<proteinExistence type="inferred from homology"/>
<reference evidence="5" key="1">
    <citation type="submission" date="2022-11" db="UniProtKB">
        <authorList>
            <consortium name="WormBaseParasite"/>
        </authorList>
    </citation>
    <scope>IDENTIFICATION</scope>
</reference>
<dbReference type="AlphaFoldDB" id="A0A915JZC7"/>
<evidence type="ECO:0000313" key="4">
    <source>
        <dbReference type="Proteomes" id="UP000887565"/>
    </source>
</evidence>
<evidence type="ECO:0000256" key="2">
    <source>
        <dbReference type="ARBA" id="ARBA00022737"/>
    </source>
</evidence>
<evidence type="ECO:0000313" key="5">
    <source>
        <dbReference type="WBParaSite" id="nRc.2.0.1.t31330-RA"/>
    </source>
</evidence>
<dbReference type="InterPro" id="IPR018502">
    <property type="entry name" value="Annexin_repeat"/>
</dbReference>
<sequence length="236" mass="26836">MFQGTIKGVSEELFSASAAAQKLRRSLKGLDTDEKQIIEVLTTHNNVQRQLIKQKYQEYYGRPLTRDLEEELGGHFLDATLSLLQAPASFDAYCLRRALTFRPLVDTCCLIDTLCTRSNSEINEIKRVYFERYATLLEEDLENMNPTLGKFLRTILLKGRSESDAIDHKMAEQDAEDLIPTKTTQLNVTNGTAFSSLLCLRSKSQIALTLDVYRRKTGVDLETSIRKEFHGETQFG</sequence>
<dbReference type="Gene3D" id="1.10.220.10">
    <property type="entry name" value="Annexin"/>
    <property type="match status" value="3"/>
</dbReference>
<dbReference type="GO" id="GO:0005509">
    <property type="term" value="F:calcium ion binding"/>
    <property type="evidence" value="ECO:0007669"/>
    <property type="project" value="InterPro"/>
</dbReference>
<protein>
    <submittedName>
        <fullName evidence="5">Annexin</fullName>
    </submittedName>
</protein>
<dbReference type="InterPro" id="IPR001464">
    <property type="entry name" value="Annexin"/>
</dbReference>
<keyword evidence="4" id="KW-1185">Reference proteome</keyword>
<keyword evidence="3" id="KW-0041">Annexin</keyword>
<dbReference type="SMART" id="SM00335">
    <property type="entry name" value="ANX"/>
    <property type="match status" value="3"/>
</dbReference>
<dbReference type="PANTHER" id="PTHR10502">
    <property type="entry name" value="ANNEXIN"/>
    <property type="match status" value="1"/>
</dbReference>